<dbReference type="GO" id="GO:0016791">
    <property type="term" value="F:phosphatase activity"/>
    <property type="evidence" value="ECO:0007669"/>
    <property type="project" value="TreeGrafter"/>
</dbReference>
<dbReference type="PANTHER" id="PTHR42850:SF4">
    <property type="entry name" value="ZINC-DEPENDENT ENDOPOLYPHOSPHATASE"/>
    <property type="match status" value="1"/>
</dbReference>
<feature type="domain" description="Calcineurin-like phosphoesterase" evidence="1">
    <location>
        <begin position="3"/>
        <end position="209"/>
    </location>
</feature>
<dbReference type="Gene3D" id="3.60.21.10">
    <property type="match status" value="1"/>
</dbReference>
<dbReference type="GO" id="GO:0110154">
    <property type="term" value="P:RNA decapping"/>
    <property type="evidence" value="ECO:0007669"/>
    <property type="project" value="TreeGrafter"/>
</dbReference>
<dbReference type="InterPro" id="IPR029052">
    <property type="entry name" value="Metallo-depent_PP-like"/>
</dbReference>
<gene>
    <name evidence="2" type="ORF">EEL30_25100</name>
</gene>
<keyword evidence="3" id="KW-1185">Reference proteome</keyword>
<proteinExistence type="predicted"/>
<dbReference type="CDD" id="cd00144">
    <property type="entry name" value="MPP_PPP_family"/>
    <property type="match status" value="1"/>
</dbReference>
<dbReference type="Pfam" id="PF00149">
    <property type="entry name" value="Metallophos"/>
    <property type="match status" value="1"/>
</dbReference>
<dbReference type="GO" id="GO:0008803">
    <property type="term" value="F:bis(5'-nucleosyl)-tetraphosphatase (symmetrical) activity"/>
    <property type="evidence" value="ECO:0007669"/>
    <property type="project" value="TreeGrafter"/>
</dbReference>
<reference evidence="2 3" key="1">
    <citation type="submission" date="2018-11" db="EMBL/GenBank/DDBJ databases">
        <title>Phylogenetic determinants of toxin gene distribution in genomes of Brevibacillus laterosporus.</title>
        <authorList>
            <person name="Glare T.R."/>
            <person name="Durrant A."/>
            <person name="Berry C."/>
            <person name="Palma L."/>
            <person name="Ormskirk M."/>
            <person name="Cox M.O."/>
        </authorList>
    </citation>
    <scope>NUCLEOTIDE SEQUENCE [LARGE SCALE GENOMIC DNA]</scope>
    <source>
        <strain evidence="2 3">1821L</strain>
    </source>
</reference>
<dbReference type="InterPro" id="IPR050126">
    <property type="entry name" value="Ap4A_hydrolase"/>
</dbReference>
<dbReference type="PANTHER" id="PTHR42850">
    <property type="entry name" value="METALLOPHOSPHOESTERASE"/>
    <property type="match status" value="1"/>
</dbReference>
<dbReference type="GO" id="GO:0005737">
    <property type="term" value="C:cytoplasm"/>
    <property type="evidence" value="ECO:0007669"/>
    <property type="project" value="TreeGrafter"/>
</dbReference>
<evidence type="ECO:0000259" key="1">
    <source>
        <dbReference type="Pfam" id="PF00149"/>
    </source>
</evidence>
<dbReference type="EMBL" id="CP033464">
    <property type="protein sequence ID" value="QDX95279.1"/>
    <property type="molecule type" value="Genomic_DNA"/>
</dbReference>
<evidence type="ECO:0000313" key="3">
    <source>
        <dbReference type="Proteomes" id="UP000319432"/>
    </source>
</evidence>
<dbReference type="Proteomes" id="UP000319432">
    <property type="component" value="Chromosome"/>
</dbReference>
<protein>
    <submittedName>
        <fullName evidence="2">Serine/threonine protein phosphatase</fullName>
    </submittedName>
</protein>
<evidence type="ECO:0000313" key="2">
    <source>
        <dbReference type="EMBL" id="QDX95279.1"/>
    </source>
</evidence>
<dbReference type="AlphaFoldDB" id="A0A518VE98"/>
<accession>A0A518VE98</accession>
<name>A0A518VE98_BRELA</name>
<dbReference type="InterPro" id="IPR004843">
    <property type="entry name" value="Calcineurin-like_PHP"/>
</dbReference>
<sequence length="253" mass="28904">MKRTMVMSDIHGELDKMEQLLTKANYRADRDQLILLGDYVDRGPNAKGVIAKVKELTKEGAIALRGNHEDMMIKALTIANEFWMGRWMRNHAPTTLRPYGFELPLTEEEALQQVIRPVSGSNEPPRIIPNKEAPGIKLELPDQLVEDIRFLEQLPLYYETEEYIFIHAGVSPTKSLVEMDEQEMIWIREEFHHGYAGEKIVVFGHTSTNYLHEDGSTDVYFGKNKIIGIDGGCVYGGKLHCLELPSRQVYTIE</sequence>
<dbReference type="SUPFAM" id="SSF56300">
    <property type="entry name" value="Metallo-dependent phosphatases"/>
    <property type="match status" value="1"/>
</dbReference>
<dbReference type="OrthoDB" id="384253at2"/>
<organism evidence="2 3">
    <name type="scientific">Brevibacillus laterosporus</name>
    <name type="common">Bacillus laterosporus</name>
    <dbReference type="NCBI Taxonomy" id="1465"/>
    <lineage>
        <taxon>Bacteria</taxon>
        <taxon>Bacillati</taxon>
        <taxon>Bacillota</taxon>
        <taxon>Bacilli</taxon>
        <taxon>Bacillales</taxon>
        <taxon>Paenibacillaceae</taxon>
        <taxon>Brevibacillus</taxon>
    </lineage>
</organism>